<feature type="domain" description="Cathepsin propeptide inhibitor" evidence="9">
    <location>
        <begin position="43"/>
        <end position="99"/>
    </location>
</feature>
<evidence type="ECO:0000256" key="6">
    <source>
        <dbReference type="ARBA" id="ARBA00023157"/>
    </source>
</evidence>
<dbReference type="Pfam" id="PF00112">
    <property type="entry name" value="Peptidase_C1"/>
    <property type="match status" value="1"/>
</dbReference>
<keyword evidence="4" id="KW-0378">Hydrolase</keyword>
<dbReference type="PROSITE" id="PS00639">
    <property type="entry name" value="THIOL_PROTEASE_HIS"/>
    <property type="match status" value="1"/>
</dbReference>
<evidence type="ECO:0000313" key="11">
    <source>
        <dbReference type="Proteomes" id="UP001627284"/>
    </source>
</evidence>
<dbReference type="InterPro" id="IPR013128">
    <property type="entry name" value="Peptidase_C1A"/>
</dbReference>
<dbReference type="InterPro" id="IPR038765">
    <property type="entry name" value="Papain-like_cys_pep_sf"/>
</dbReference>
<keyword evidence="7" id="KW-1133">Transmembrane helix</keyword>
<dbReference type="PANTHER" id="PTHR12411">
    <property type="entry name" value="CYSTEINE PROTEASE FAMILY C1-RELATED"/>
    <property type="match status" value="1"/>
</dbReference>
<evidence type="ECO:0000256" key="2">
    <source>
        <dbReference type="ARBA" id="ARBA00022670"/>
    </source>
</evidence>
<gene>
    <name evidence="10" type="ORF">AABB24_013051</name>
</gene>
<evidence type="ECO:0000256" key="7">
    <source>
        <dbReference type="SAM" id="Phobius"/>
    </source>
</evidence>
<dbReference type="EMBL" id="JBJKTR010000007">
    <property type="protein sequence ID" value="KAL3364106.1"/>
    <property type="molecule type" value="Genomic_DNA"/>
</dbReference>
<evidence type="ECO:0000259" key="9">
    <source>
        <dbReference type="SMART" id="SM00848"/>
    </source>
</evidence>
<keyword evidence="7" id="KW-0812">Transmembrane</keyword>
<comment type="similarity">
    <text evidence="1">Belongs to the peptidase C1 family.</text>
</comment>
<keyword evidence="11" id="KW-1185">Reference proteome</keyword>
<comment type="caution">
    <text evidence="10">The sequence shown here is derived from an EMBL/GenBank/DDBJ whole genome shotgun (WGS) entry which is preliminary data.</text>
</comment>
<reference evidence="10 11" key="1">
    <citation type="submission" date="2024-05" db="EMBL/GenBank/DDBJ databases">
        <title>De novo assembly of an allotetraploid wild potato.</title>
        <authorList>
            <person name="Hosaka A.J."/>
        </authorList>
    </citation>
    <scope>NUCLEOTIDE SEQUENCE [LARGE SCALE GENOMIC DNA]</scope>
    <source>
        <tissue evidence="10">Young leaves</tissue>
    </source>
</reference>
<dbReference type="InterPro" id="IPR025660">
    <property type="entry name" value="Pept_his_AS"/>
</dbReference>
<sequence>YTKSIAIMKPSYITFLNFMLLIFLTLCYLTNASQDDPIILNRYQNWVQKYRRKYQNEAEWNMRFGIYQSNVQFIDFFNSLNLSYSLTDNAFADMTNREFNSIYLGYEKPEQEDINNVMSYDISKLPVGVDWRKNGVVTPVKDQKSCGSCWAFSAVAAIEGINKIKTGKLVSLSEQQLMDCDVYSDNQGCKGGFMESAFDYIMENGGITTSKNYPYIGKEQKCNTKNAKQHEVTISNYEKVPPNEESLQVAINKQPISVAIDASGYNFQLYSAGIFSGYCGNSLNHAVTLIGYDVEENNGEKYWIVKNSWGTMWGESGYMKIKRGSSDNGGMCGIVMQASYPLMEEEN</sequence>
<organism evidence="10 11">
    <name type="scientific">Solanum stoloniferum</name>
    <dbReference type="NCBI Taxonomy" id="62892"/>
    <lineage>
        <taxon>Eukaryota</taxon>
        <taxon>Viridiplantae</taxon>
        <taxon>Streptophyta</taxon>
        <taxon>Embryophyta</taxon>
        <taxon>Tracheophyta</taxon>
        <taxon>Spermatophyta</taxon>
        <taxon>Magnoliopsida</taxon>
        <taxon>eudicotyledons</taxon>
        <taxon>Gunneridae</taxon>
        <taxon>Pentapetalae</taxon>
        <taxon>asterids</taxon>
        <taxon>lamiids</taxon>
        <taxon>Solanales</taxon>
        <taxon>Solanaceae</taxon>
        <taxon>Solanoideae</taxon>
        <taxon>Solaneae</taxon>
        <taxon>Solanum</taxon>
    </lineage>
</organism>
<feature type="non-terminal residue" evidence="10">
    <location>
        <position position="1"/>
    </location>
</feature>
<dbReference type="CDD" id="cd02248">
    <property type="entry name" value="Peptidase_C1A"/>
    <property type="match status" value="1"/>
</dbReference>
<evidence type="ECO:0000256" key="1">
    <source>
        <dbReference type="ARBA" id="ARBA00008455"/>
    </source>
</evidence>
<dbReference type="SMART" id="SM00848">
    <property type="entry name" value="Inhibitor_I29"/>
    <property type="match status" value="1"/>
</dbReference>
<dbReference type="AlphaFoldDB" id="A0ABD2U991"/>
<keyword evidence="7" id="KW-0472">Membrane</keyword>
<feature type="transmembrane region" description="Helical" evidence="7">
    <location>
        <begin position="12"/>
        <end position="31"/>
    </location>
</feature>
<accession>A0ABD2U991</accession>
<feature type="domain" description="Peptidase C1A papain C-terminal" evidence="8">
    <location>
        <begin position="125"/>
        <end position="342"/>
    </location>
</feature>
<dbReference type="InterPro" id="IPR000169">
    <property type="entry name" value="Pept_cys_AS"/>
</dbReference>
<evidence type="ECO:0000256" key="3">
    <source>
        <dbReference type="ARBA" id="ARBA00022729"/>
    </source>
</evidence>
<dbReference type="SMART" id="SM00645">
    <property type="entry name" value="Pept_C1"/>
    <property type="match status" value="1"/>
</dbReference>
<dbReference type="InterPro" id="IPR013201">
    <property type="entry name" value="Prot_inhib_I29"/>
</dbReference>
<protein>
    <recommendedName>
        <fullName evidence="12">Cysteine protease</fullName>
    </recommendedName>
</protein>
<dbReference type="InterPro" id="IPR025661">
    <property type="entry name" value="Pept_asp_AS"/>
</dbReference>
<evidence type="ECO:0000259" key="8">
    <source>
        <dbReference type="SMART" id="SM00645"/>
    </source>
</evidence>
<dbReference type="PRINTS" id="PR00705">
    <property type="entry name" value="PAPAIN"/>
</dbReference>
<dbReference type="InterPro" id="IPR000668">
    <property type="entry name" value="Peptidase_C1A_C"/>
</dbReference>
<keyword evidence="3" id="KW-0732">Signal</keyword>
<dbReference type="Pfam" id="PF08246">
    <property type="entry name" value="Inhibitor_I29"/>
    <property type="match status" value="1"/>
</dbReference>
<dbReference type="PROSITE" id="PS00139">
    <property type="entry name" value="THIOL_PROTEASE_CYS"/>
    <property type="match status" value="1"/>
</dbReference>
<evidence type="ECO:0000256" key="4">
    <source>
        <dbReference type="ARBA" id="ARBA00022801"/>
    </source>
</evidence>
<dbReference type="PROSITE" id="PS00640">
    <property type="entry name" value="THIOL_PROTEASE_ASN"/>
    <property type="match status" value="1"/>
</dbReference>
<dbReference type="GO" id="GO:0006508">
    <property type="term" value="P:proteolysis"/>
    <property type="evidence" value="ECO:0007669"/>
    <property type="project" value="UniProtKB-KW"/>
</dbReference>
<dbReference type="FunFam" id="3.90.70.10:FF:000067">
    <property type="entry name" value="Senescence-specific cysteine protease"/>
    <property type="match status" value="1"/>
</dbReference>
<dbReference type="Proteomes" id="UP001627284">
    <property type="component" value="Unassembled WGS sequence"/>
</dbReference>
<evidence type="ECO:0000256" key="5">
    <source>
        <dbReference type="ARBA" id="ARBA00022807"/>
    </source>
</evidence>
<name>A0ABD2U991_9SOLN</name>
<dbReference type="Gene3D" id="3.90.70.10">
    <property type="entry name" value="Cysteine proteinases"/>
    <property type="match status" value="1"/>
</dbReference>
<evidence type="ECO:0000313" key="10">
    <source>
        <dbReference type="EMBL" id="KAL3364106.1"/>
    </source>
</evidence>
<evidence type="ECO:0008006" key="12">
    <source>
        <dbReference type="Google" id="ProtNLM"/>
    </source>
</evidence>
<proteinExistence type="inferred from homology"/>
<keyword evidence="2" id="KW-0645">Protease</keyword>
<dbReference type="InterPro" id="IPR039417">
    <property type="entry name" value="Peptidase_C1A_papain-like"/>
</dbReference>
<dbReference type="GO" id="GO:0008234">
    <property type="term" value="F:cysteine-type peptidase activity"/>
    <property type="evidence" value="ECO:0007669"/>
    <property type="project" value="UniProtKB-KW"/>
</dbReference>
<keyword evidence="6" id="KW-1015">Disulfide bond</keyword>
<dbReference type="SUPFAM" id="SSF54001">
    <property type="entry name" value="Cysteine proteinases"/>
    <property type="match status" value="1"/>
</dbReference>
<keyword evidence="5" id="KW-0788">Thiol protease</keyword>